<organism evidence="1 2">
    <name type="scientific">Reticulibacter mediterranei</name>
    <dbReference type="NCBI Taxonomy" id="2778369"/>
    <lineage>
        <taxon>Bacteria</taxon>
        <taxon>Bacillati</taxon>
        <taxon>Chloroflexota</taxon>
        <taxon>Ktedonobacteria</taxon>
        <taxon>Ktedonobacterales</taxon>
        <taxon>Reticulibacteraceae</taxon>
        <taxon>Reticulibacter</taxon>
    </lineage>
</organism>
<dbReference type="Proteomes" id="UP000597444">
    <property type="component" value="Unassembled WGS sequence"/>
</dbReference>
<reference evidence="1" key="1">
    <citation type="submission" date="2020-10" db="EMBL/GenBank/DDBJ databases">
        <title>Taxonomic study of unclassified bacteria belonging to the class Ktedonobacteria.</title>
        <authorList>
            <person name="Yabe S."/>
            <person name="Wang C.M."/>
            <person name="Zheng Y."/>
            <person name="Sakai Y."/>
            <person name="Cavaletti L."/>
            <person name="Monciardini P."/>
            <person name="Donadio S."/>
        </authorList>
    </citation>
    <scope>NUCLEOTIDE SEQUENCE</scope>
    <source>
        <strain evidence="1">ID150040</strain>
    </source>
</reference>
<keyword evidence="2" id="KW-1185">Reference proteome</keyword>
<sequence>MFPDLIPVPVHPIPMASPPPACEHTQCVTCCMGLACVNHHCNGG</sequence>
<dbReference type="AlphaFoldDB" id="A0A8J3N137"/>
<protein>
    <submittedName>
        <fullName evidence="1">Uncharacterized protein</fullName>
    </submittedName>
</protein>
<evidence type="ECO:0000313" key="2">
    <source>
        <dbReference type="Proteomes" id="UP000597444"/>
    </source>
</evidence>
<proteinExistence type="predicted"/>
<accession>A0A8J3N137</accession>
<comment type="caution">
    <text evidence="1">The sequence shown here is derived from an EMBL/GenBank/DDBJ whole genome shotgun (WGS) entry which is preliminary data.</text>
</comment>
<gene>
    <name evidence="1" type="ORF">KSF_048570</name>
</gene>
<name>A0A8J3N137_9CHLR</name>
<dbReference type="EMBL" id="BNJK01000001">
    <property type="protein sequence ID" value="GHO94809.1"/>
    <property type="molecule type" value="Genomic_DNA"/>
</dbReference>
<evidence type="ECO:0000313" key="1">
    <source>
        <dbReference type="EMBL" id="GHO94809.1"/>
    </source>
</evidence>